<dbReference type="Gene3D" id="3.40.50.1360">
    <property type="match status" value="1"/>
</dbReference>
<gene>
    <name evidence="2" type="ORF">GTN30_09845</name>
    <name evidence="1" type="ORF">MCCS_19910</name>
</gene>
<dbReference type="Proteomes" id="UP000194154">
    <property type="component" value="Chromosome"/>
</dbReference>
<sequence length="203" mass="22470">MAMNFKVFEDKSTAANYVADIFRKQMNNNPTSIIATALGNEADAVLAELSADVAKTPVDMSQIHIFDYDKKKSEYLNIGAVESQYHNAGKGNIMSLINEKAKTKENKGKLTTLFASVASSGAVGYKDIDQDDDKGLRAAREIVLLLTGHEKADTVRNIYKTEAGGRFEAANLKTHRMVNVIMDKDAAQGLPEDVREYFYQMYS</sequence>
<dbReference type="RefSeq" id="WP_086043154.1">
    <property type="nucleotide sequence ID" value="NZ_CBCRZA010000012.1"/>
</dbReference>
<dbReference type="OrthoDB" id="2405709at2"/>
<dbReference type="AlphaFoldDB" id="A0A1W7ADV4"/>
<evidence type="ECO:0000313" key="1">
    <source>
        <dbReference type="EMBL" id="ARQ07606.1"/>
    </source>
</evidence>
<dbReference type="GO" id="GO:0016853">
    <property type="term" value="F:isomerase activity"/>
    <property type="evidence" value="ECO:0007669"/>
    <property type="project" value="UniProtKB-KW"/>
</dbReference>
<dbReference type="EMBL" id="CP021059">
    <property type="protein sequence ID" value="ARQ07606.1"/>
    <property type="molecule type" value="Genomic_DNA"/>
</dbReference>
<dbReference type="GeneID" id="35296080"/>
<evidence type="ECO:0000313" key="3">
    <source>
        <dbReference type="Proteomes" id="UP000194154"/>
    </source>
</evidence>
<proteinExistence type="predicted"/>
<reference evidence="1 3" key="1">
    <citation type="journal article" date="2017" name="Int. J. Syst. Evol. Microbiol.">
        <title>Macrococcus canis sp. nov., a skin bacterium associated with infections in dogs.</title>
        <authorList>
            <person name="Gobeli Brawand S."/>
            <person name="Cotting K."/>
            <person name="Gomez-Sanz E."/>
            <person name="Collaud A."/>
            <person name="Thomann A."/>
            <person name="Brodard I."/>
            <person name="Rodriguez-Campos S."/>
            <person name="Strauss C."/>
            <person name="Perreten V."/>
        </authorList>
    </citation>
    <scope>NUCLEOTIDE SEQUENCE [LARGE SCALE GENOMIC DNA]</scope>
    <source>
        <strain evidence="1 3">KM45013</strain>
    </source>
</reference>
<organism evidence="1 3">
    <name type="scientific">Macrococcoides canis</name>
    <dbReference type="NCBI Taxonomy" id="1855823"/>
    <lineage>
        <taxon>Bacteria</taxon>
        <taxon>Bacillati</taxon>
        <taxon>Bacillota</taxon>
        <taxon>Bacilli</taxon>
        <taxon>Bacillales</taxon>
        <taxon>Staphylococcaceae</taxon>
        <taxon>Macrococcoides</taxon>
    </lineage>
</organism>
<reference evidence="1" key="2">
    <citation type="submission" date="2017-04" db="EMBL/GenBank/DDBJ databases">
        <authorList>
            <person name="Afonso C.L."/>
            <person name="Miller P.J."/>
            <person name="Scott M.A."/>
            <person name="Spackman E."/>
            <person name="Goraichik I."/>
            <person name="Dimitrov K.M."/>
            <person name="Suarez D.L."/>
            <person name="Swayne D.E."/>
        </authorList>
    </citation>
    <scope>NUCLEOTIDE SEQUENCE</scope>
    <source>
        <strain evidence="1">KM45013</strain>
    </source>
</reference>
<name>A0A1W7ADV4_9STAP</name>
<dbReference type="EMBL" id="CP047363">
    <property type="protein sequence ID" value="QIH78971.1"/>
    <property type="molecule type" value="Genomic_DNA"/>
</dbReference>
<dbReference type="Proteomes" id="UP000501122">
    <property type="component" value="Chromosome"/>
</dbReference>
<keyword evidence="3" id="KW-1185">Reference proteome</keyword>
<dbReference type="STRING" id="1855823.MCCS_19910"/>
<protein>
    <submittedName>
        <fullName evidence="1">Glucosamine-6-phosphate deaminase</fullName>
    </submittedName>
    <submittedName>
        <fullName evidence="2">Glucosamine-6-phosphate isomerase</fullName>
    </submittedName>
</protein>
<keyword evidence="2" id="KW-0413">Isomerase</keyword>
<evidence type="ECO:0000313" key="2">
    <source>
        <dbReference type="EMBL" id="QIH78971.1"/>
    </source>
</evidence>
<dbReference type="SUPFAM" id="SSF100950">
    <property type="entry name" value="NagB/RpiA/CoA transferase-like"/>
    <property type="match status" value="2"/>
</dbReference>
<dbReference type="InterPro" id="IPR037171">
    <property type="entry name" value="NagB/RpiA_transferase-like"/>
</dbReference>
<accession>A0A1W7ADV4</accession>
<reference evidence="2" key="3">
    <citation type="journal article" date="2020" name="Antimicrob. Agents Chemother.">
        <title>The novel macrolide resistance genes mef(D), msr(F) and msr(H) are present on resistance islands in Macrococcus canis, Macrococcus caseolyticus and Staphylococcus aureus.</title>
        <authorList>
            <person name="Schwendener S."/>
            <person name="Dona V."/>
            <person name="Perreten V."/>
        </authorList>
    </citation>
    <scope>NUCLEOTIDE SEQUENCE</scope>
    <source>
        <strain evidence="2">Epi0076A</strain>
    </source>
</reference>
<dbReference type="KEGG" id="mcak:MCCS_19910"/>